<keyword evidence="3" id="KW-0413">Isomerase</keyword>
<dbReference type="Gene3D" id="3.90.226.10">
    <property type="entry name" value="2-enoyl-CoA Hydratase, Chain A, domain 1"/>
    <property type="match status" value="1"/>
</dbReference>
<dbReference type="CDD" id="cd06558">
    <property type="entry name" value="crotonase-like"/>
    <property type="match status" value="1"/>
</dbReference>
<dbReference type="InterPro" id="IPR051053">
    <property type="entry name" value="ECH/Chromodomain_protein"/>
</dbReference>
<dbReference type="STRING" id="1759059.ATE48_12740"/>
<evidence type="ECO:0000256" key="3">
    <source>
        <dbReference type="ARBA" id="ARBA00023235"/>
    </source>
</evidence>
<accession>A0A1B1AJM9</accession>
<gene>
    <name evidence="4" type="ORF">ATE48_12740</name>
</gene>
<evidence type="ECO:0000256" key="1">
    <source>
        <dbReference type="ARBA" id="ARBA00004275"/>
    </source>
</evidence>
<comment type="subcellular location">
    <subcellularLocation>
        <location evidence="1">Peroxisome</location>
    </subcellularLocation>
</comment>
<dbReference type="AlphaFoldDB" id="A0A1B1AJM9"/>
<protein>
    <recommendedName>
        <fullName evidence="6">Enoyl-CoA hydratase</fullName>
    </recommendedName>
</protein>
<evidence type="ECO:0008006" key="6">
    <source>
        <dbReference type="Google" id="ProtNLM"/>
    </source>
</evidence>
<sequence>MIRTTFDSLSGVARVSLATPERANALTPDDIRALAQAVEAAGREPELRCLVLDADGDTFSAGADLDALAHVSTEALLASAADDFSHLAQMFAACPAPTLCALNGPAVGGGAGVALLADVIVASASAKLIFPFARLGLVPDSGLTKIVTTALGPSRTRLLFLSGGAIDAAPAFQAGLVSQCVPADEFATAVAKSISILSRTPLGLAPALRALIDDCSERSLREQIVLEARAQAERLSLPQTRSAIAAALATMRQPR</sequence>
<dbReference type="Proteomes" id="UP000092498">
    <property type="component" value="Chromosome"/>
</dbReference>
<evidence type="ECO:0000313" key="4">
    <source>
        <dbReference type="EMBL" id="ANP46720.1"/>
    </source>
</evidence>
<dbReference type="OrthoDB" id="5730382at2"/>
<dbReference type="KEGG" id="cbot:ATE48_12740"/>
<dbReference type="InterPro" id="IPR001753">
    <property type="entry name" value="Enoyl-CoA_hydra/iso"/>
</dbReference>
<dbReference type="GO" id="GO:0004165">
    <property type="term" value="F:delta(3)-delta(2)-enoyl-CoA isomerase activity"/>
    <property type="evidence" value="ECO:0007669"/>
    <property type="project" value="UniProtKB-ARBA"/>
</dbReference>
<dbReference type="PANTHER" id="PTHR43684">
    <property type="match status" value="1"/>
</dbReference>
<dbReference type="EMBL" id="CP013244">
    <property type="protein sequence ID" value="ANP46720.1"/>
    <property type="molecule type" value="Genomic_DNA"/>
</dbReference>
<organism evidence="4 5">
    <name type="scientific">Candidatus Viadribacter manganicus</name>
    <dbReference type="NCBI Taxonomy" id="1759059"/>
    <lineage>
        <taxon>Bacteria</taxon>
        <taxon>Pseudomonadati</taxon>
        <taxon>Pseudomonadota</taxon>
        <taxon>Alphaproteobacteria</taxon>
        <taxon>Hyphomonadales</taxon>
        <taxon>Hyphomonadaceae</taxon>
        <taxon>Candidatus Viadribacter</taxon>
    </lineage>
</organism>
<proteinExistence type="predicted"/>
<dbReference type="PANTHER" id="PTHR43684:SF1">
    <property type="entry name" value="ENOYL-COA DELTA ISOMERASE 2"/>
    <property type="match status" value="1"/>
</dbReference>
<dbReference type="Pfam" id="PF00378">
    <property type="entry name" value="ECH_1"/>
    <property type="match status" value="1"/>
</dbReference>
<dbReference type="SUPFAM" id="SSF52096">
    <property type="entry name" value="ClpP/crotonase"/>
    <property type="match status" value="1"/>
</dbReference>
<reference evidence="4 5" key="1">
    <citation type="submission" date="2015-11" db="EMBL/GenBank/DDBJ databases">
        <title>Whole-Genome Sequence of Candidatus Oderbacter manganicum from the National Park Lower Oder Valley, Germany.</title>
        <authorList>
            <person name="Braun B."/>
            <person name="Liere K."/>
            <person name="Szewzyk U."/>
        </authorList>
    </citation>
    <scope>NUCLEOTIDE SEQUENCE [LARGE SCALE GENOMIC DNA]</scope>
    <source>
        <strain evidence="4 5">OTSz_A_272</strain>
    </source>
</reference>
<dbReference type="RefSeq" id="WP_066772092.1">
    <property type="nucleotide sequence ID" value="NZ_CP013244.1"/>
</dbReference>
<dbReference type="InParanoid" id="A0A1B1AJM9"/>
<keyword evidence="2" id="KW-0576">Peroxisome</keyword>
<name>A0A1B1AJM9_9PROT</name>
<evidence type="ECO:0000313" key="5">
    <source>
        <dbReference type="Proteomes" id="UP000092498"/>
    </source>
</evidence>
<keyword evidence="5" id="KW-1185">Reference proteome</keyword>
<evidence type="ECO:0000256" key="2">
    <source>
        <dbReference type="ARBA" id="ARBA00023140"/>
    </source>
</evidence>
<dbReference type="InterPro" id="IPR029045">
    <property type="entry name" value="ClpP/crotonase-like_dom_sf"/>
</dbReference>